<dbReference type="GeneID" id="90072093"/>
<dbReference type="RefSeq" id="XP_064851114.1">
    <property type="nucleotide sequence ID" value="XM_064995042.1"/>
</dbReference>
<dbReference type="AlphaFoldDB" id="A0AAV5QHH6"/>
<sequence>MLMMQVPVAQQPMVLSNDQYQQMMLSQQRSANNSQIPSAQQPSTPQPQTISAATNSGSTSTTEDKDQMTLEIYRRILNFNFVGKYDPKLKQIIHQTPHGVLYKFSEATDEWEKLDFEGPLIFYERNIDDVDANGNVIDNNQRILSYEELKSKDNYKNGLMIVNRNNPKNISLGIISKSTTTKYPDFYRGVNYEINTTNDLLMLKNCFGEVYGIWIHDEKDREVFYQLISYSIES</sequence>
<comment type="similarity">
    <text evidence="2">Belongs to the DCP1 family.</text>
</comment>
<comment type="subcellular location">
    <subcellularLocation>
        <location evidence="1">Cytoplasm</location>
    </subcellularLocation>
</comment>
<dbReference type="GO" id="GO:0000932">
    <property type="term" value="C:P-body"/>
    <property type="evidence" value="ECO:0007669"/>
    <property type="project" value="TreeGrafter"/>
</dbReference>
<accession>A0AAV5QHH6</accession>
<protein>
    <submittedName>
        <fullName evidence="6">Dcp1 protein</fullName>
    </submittedName>
</protein>
<dbReference type="SUPFAM" id="SSF50729">
    <property type="entry name" value="PH domain-like"/>
    <property type="match status" value="1"/>
</dbReference>
<dbReference type="Gene3D" id="2.30.29.30">
    <property type="entry name" value="Pleckstrin-homology domain (PH domain)/Phosphotyrosine-binding domain (PTB)"/>
    <property type="match status" value="1"/>
</dbReference>
<gene>
    <name evidence="6" type="ORF">DASC09_014390</name>
</gene>
<reference evidence="6 7" key="1">
    <citation type="journal article" date="2023" name="Elife">
        <title>Identification of key yeast species and microbe-microbe interactions impacting larval growth of Drosophila in the wild.</title>
        <authorList>
            <person name="Mure A."/>
            <person name="Sugiura Y."/>
            <person name="Maeda R."/>
            <person name="Honda K."/>
            <person name="Sakurai N."/>
            <person name="Takahashi Y."/>
            <person name="Watada M."/>
            <person name="Katoh T."/>
            <person name="Gotoh A."/>
            <person name="Gotoh Y."/>
            <person name="Taniguchi I."/>
            <person name="Nakamura K."/>
            <person name="Hayashi T."/>
            <person name="Katayama T."/>
            <person name="Uemura T."/>
            <person name="Hattori Y."/>
        </authorList>
    </citation>
    <scope>NUCLEOTIDE SEQUENCE [LARGE SCALE GENOMIC DNA]</scope>
    <source>
        <strain evidence="6 7">SC-9</strain>
    </source>
</reference>
<evidence type="ECO:0000256" key="2">
    <source>
        <dbReference type="ARBA" id="ARBA00008778"/>
    </source>
</evidence>
<organism evidence="6 7">
    <name type="scientific">Saccharomycopsis crataegensis</name>
    <dbReference type="NCBI Taxonomy" id="43959"/>
    <lineage>
        <taxon>Eukaryota</taxon>
        <taxon>Fungi</taxon>
        <taxon>Dikarya</taxon>
        <taxon>Ascomycota</taxon>
        <taxon>Saccharomycotina</taxon>
        <taxon>Saccharomycetes</taxon>
        <taxon>Saccharomycopsidaceae</taxon>
        <taxon>Saccharomycopsis</taxon>
    </lineage>
</organism>
<evidence type="ECO:0000313" key="7">
    <source>
        <dbReference type="Proteomes" id="UP001360560"/>
    </source>
</evidence>
<dbReference type="GO" id="GO:0031087">
    <property type="term" value="P:deadenylation-independent decapping of nuclear-transcribed mRNA"/>
    <property type="evidence" value="ECO:0007669"/>
    <property type="project" value="TreeGrafter"/>
</dbReference>
<name>A0AAV5QHH6_9ASCO</name>
<dbReference type="InterPro" id="IPR011993">
    <property type="entry name" value="PH-like_dom_sf"/>
</dbReference>
<evidence type="ECO:0000256" key="4">
    <source>
        <dbReference type="ARBA" id="ARBA00022664"/>
    </source>
</evidence>
<dbReference type="EMBL" id="BTFZ01000002">
    <property type="protein sequence ID" value="GMM34114.1"/>
    <property type="molecule type" value="Genomic_DNA"/>
</dbReference>
<evidence type="ECO:0000256" key="3">
    <source>
        <dbReference type="ARBA" id="ARBA00022490"/>
    </source>
</evidence>
<dbReference type="PANTHER" id="PTHR16290">
    <property type="entry name" value="TRANSCRIPTION FACTOR SMIF DECAPPING ENZYME DCP1"/>
    <property type="match status" value="1"/>
</dbReference>
<dbReference type="GO" id="GO:0000290">
    <property type="term" value="P:deadenylation-dependent decapping of nuclear-transcribed mRNA"/>
    <property type="evidence" value="ECO:0007669"/>
    <property type="project" value="InterPro"/>
</dbReference>
<dbReference type="InterPro" id="IPR010334">
    <property type="entry name" value="Dcp1"/>
</dbReference>
<comment type="caution">
    <text evidence="6">The sequence shown here is derived from an EMBL/GenBank/DDBJ whole genome shotgun (WGS) entry which is preliminary data.</text>
</comment>
<keyword evidence="4" id="KW-0507">mRNA processing</keyword>
<evidence type="ECO:0000313" key="6">
    <source>
        <dbReference type="EMBL" id="GMM34114.1"/>
    </source>
</evidence>
<feature type="region of interest" description="Disordered" evidence="5">
    <location>
        <begin position="25"/>
        <end position="65"/>
    </location>
</feature>
<evidence type="ECO:0000256" key="1">
    <source>
        <dbReference type="ARBA" id="ARBA00004496"/>
    </source>
</evidence>
<keyword evidence="3" id="KW-0963">Cytoplasm</keyword>
<dbReference type="PANTHER" id="PTHR16290:SF0">
    <property type="entry name" value="DECAPPING PROTEIN 1, ISOFORM A"/>
    <property type="match status" value="1"/>
</dbReference>
<dbReference type="GO" id="GO:0008047">
    <property type="term" value="F:enzyme activator activity"/>
    <property type="evidence" value="ECO:0007669"/>
    <property type="project" value="InterPro"/>
</dbReference>
<feature type="compositionally biased region" description="Low complexity" evidence="5">
    <location>
        <begin position="34"/>
        <end position="61"/>
    </location>
</feature>
<keyword evidence="7" id="KW-1185">Reference proteome</keyword>
<dbReference type="GO" id="GO:0006397">
    <property type="term" value="P:mRNA processing"/>
    <property type="evidence" value="ECO:0007669"/>
    <property type="project" value="UniProtKB-KW"/>
</dbReference>
<proteinExistence type="inferred from homology"/>
<dbReference type="Proteomes" id="UP001360560">
    <property type="component" value="Unassembled WGS sequence"/>
</dbReference>
<evidence type="ECO:0000256" key="5">
    <source>
        <dbReference type="SAM" id="MobiDB-lite"/>
    </source>
</evidence>
<dbReference type="Pfam" id="PF06058">
    <property type="entry name" value="DCP1"/>
    <property type="match status" value="1"/>
</dbReference>
<dbReference type="GO" id="GO:0003729">
    <property type="term" value="F:mRNA binding"/>
    <property type="evidence" value="ECO:0007669"/>
    <property type="project" value="TreeGrafter"/>
</dbReference>